<dbReference type="PROSITE" id="PS00279">
    <property type="entry name" value="MACPF_1"/>
    <property type="match status" value="1"/>
</dbReference>
<dbReference type="InterPro" id="IPR020863">
    <property type="entry name" value="MACPF_CS"/>
</dbReference>
<keyword evidence="8" id="KW-1185">Reference proteome</keyword>
<evidence type="ECO:0000313" key="8">
    <source>
        <dbReference type="Proteomes" id="UP000076962"/>
    </source>
</evidence>
<keyword evidence="4" id="KW-0472">Membrane</keyword>
<keyword evidence="3" id="KW-0964">Secreted</keyword>
<name>A0A176RUX4_9GAMM</name>
<evidence type="ECO:0000256" key="4">
    <source>
        <dbReference type="ARBA" id="ARBA00023136"/>
    </source>
</evidence>
<evidence type="ECO:0000256" key="2">
    <source>
        <dbReference type="ARBA" id="ARBA00004613"/>
    </source>
</evidence>
<protein>
    <submittedName>
        <fullName evidence="7">Hemopexin</fullName>
    </submittedName>
</protein>
<dbReference type="Pfam" id="PF01823">
    <property type="entry name" value="MACPF"/>
    <property type="match status" value="2"/>
</dbReference>
<reference evidence="7 8" key="1">
    <citation type="submission" date="2016-05" db="EMBL/GenBank/DDBJ databases">
        <title>Single-cell genome of chain-forming Candidatus Thiomargarita nelsonii and comparison to other large sulfur-oxidizing bacteria.</title>
        <authorList>
            <person name="Winkel M."/>
            <person name="Salman V."/>
            <person name="Woyke T."/>
            <person name="Schulz-Vogt H."/>
            <person name="Richter M."/>
            <person name="Flood B."/>
            <person name="Bailey J."/>
            <person name="Amann R."/>
            <person name="Mussmann M."/>
        </authorList>
    </citation>
    <scope>NUCLEOTIDE SEQUENCE [LARGE SCALE GENOMIC DNA]</scope>
    <source>
        <strain evidence="7 8">THI036</strain>
    </source>
</reference>
<feature type="domain" description="MACPF" evidence="6">
    <location>
        <begin position="11"/>
        <end position="316"/>
    </location>
</feature>
<dbReference type="GO" id="GO:0016020">
    <property type="term" value="C:membrane"/>
    <property type="evidence" value="ECO:0007669"/>
    <property type="project" value="UniProtKB-SubCell"/>
</dbReference>
<dbReference type="SMART" id="SM00120">
    <property type="entry name" value="HX"/>
    <property type="match status" value="4"/>
</dbReference>
<dbReference type="EMBL" id="LUTY01002772">
    <property type="protein sequence ID" value="OAD19516.1"/>
    <property type="molecule type" value="Genomic_DNA"/>
</dbReference>
<dbReference type="AlphaFoldDB" id="A0A176RUX4"/>
<dbReference type="Proteomes" id="UP000076962">
    <property type="component" value="Unassembled WGS sequence"/>
</dbReference>
<evidence type="ECO:0000256" key="1">
    <source>
        <dbReference type="ARBA" id="ARBA00004370"/>
    </source>
</evidence>
<dbReference type="InterPro" id="IPR018487">
    <property type="entry name" value="Hemopexin-like_repeat"/>
</dbReference>
<organism evidence="7 8">
    <name type="scientific">Candidatus Thiomargarita nelsonii</name>
    <dbReference type="NCBI Taxonomy" id="1003181"/>
    <lineage>
        <taxon>Bacteria</taxon>
        <taxon>Pseudomonadati</taxon>
        <taxon>Pseudomonadota</taxon>
        <taxon>Gammaproteobacteria</taxon>
        <taxon>Thiotrichales</taxon>
        <taxon>Thiotrichaceae</taxon>
        <taxon>Thiomargarita</taxon>
    </lineage>
</organism>
<gene>
    <name evidence="7" type="ORF">THIOM_004846</name>
</gene>
<evidence type="ECO:0000313" key="7">
    <source>
        <dbReference type="EMBL" id="OAD19516.1"/>
    </source>
</evidence>
<proteinExistence type="predicted"/>
<dbReference type="SMART" id="SM00457">
    <property type="entry name" value="MACPF"/>
    <property type="match status" value="1"/>
</dbReference>
<dbReference type="InterPro" id="IPR036375">
    <property type="entry name" value="Hemopexin-like_dom_sf"/>
</dbReference>
<sequence>MPLFYLKSLFSSSEKTDAPPPIIGLDVVGRGIRFTPYQPYELKDVIFKRTHLNHICHAVEEGKIYSVPDGYEIDEISPMSANQALSQIMIDESWDSFKKRFNIDPHITASHQVVNVEVKTGEIKQLRSDEEAYYAARHFFMAFWTLSLSDVTRFSDKNVFALKIPTPYQYKNRKEYEKFFERYGTHYIKRAWIGGKLVLAFSVAKSTQLTKQDIRKGLNTCYTTQKESLEQLQKDSECLILGQGGDPAKLAALSSLDEARYNEWLASLKEMPKVVEFEAVGIWTLLSDNNKAKALLDAYKAATTFTPLSAIINYDDRVYFLRGHECICYNTETRKTGEPKLITDMWPSLLEIKGFEMVEAVLKGTYIRSCEGIYLRHKLFLFKGNQCVRLDIESKQIDEGYPKPIAKQWPGVTFERIDATLSTDSESLYFFMGEQYIRYNLIENQVDPGYPKSIKERWAGITFDRIDAVMIWKDGMADFFKGDEYIRYNTVKYCAEEGYPKMLVGNYIEDWNLFD</sequence>
<comment type="subcellular location">
    <subcellularLocation>
        <location evidence="1">Membrane</location>
    </subcellularLocation>
    <subcellularLocation>
        <location evidence="2">Secreted</location>
    </subcellularLocation>
</comment>
<keyword evidence="5" id="KW-1015">Disulfide bond</keyword>
<dbReference type="PROSITE" id="PS51412">
    <property type="entry name" value="MACPF_2"/>
    <property type="match status" value="1"/>
</dbReference>
<dbReference type="Pfam" id="PF00045">
    <property type="entry name" value="Hemopexin"/>
    <property type="match status" value="2"/>
</dbReference>
<dbReference type="SUPFAM" id="SSF50923">
    <property type="entry name" value="Hemopexin-like domain"/>
    <property type="match status" value="1"/>
</dbReference>
<dbReference type="InterPro" id="IPR020864">
    <property type="entry name" value="MACPF"/>
</dbReference>
<evidence type="ECO:0000256" key="5">
    <source>
        <dbReference type="ARBA" id="ARBA00023157"/>
    </source>
</evidence>
<dbReference type="Gene3D" id="2.110.10.10">
    <property type="entry name" value="Hemopexin-like domain"/>
    <property type="match status" value="2"/>
</dbReference>
<dbReference type="PANTHER" id="PTHR45742:SF8">
    <property type="entry name" value="FLOCCULATION PROTEIN FLO11"/>
    <property type="match status" value="1"/>
</dbReference>
<comment type="caution">
    <text evidence="7">The sequence shown here is derived from an EMBL/GenBank/DDBJ whole genome shotgun (WGS) entry which is preliminary data.</text>
</comment>
<evidence type="ECO:0000259" key="6">
    <source>
        <dbReference type="PROSITE" id="PS51412"/>
    </source>
</evidence>
<dbReference type="PANTHER" id="PTHR45742">
    <property type="entry name" value="COMPLEMENT COMPONENT C6"/>
    <property type="match status" value="1"/>
</dbReference>
<dbReference type="GO" id="GO:0005576">
    <property type="term" value="C:extracellular region"/>
    <property type="evidence" value="ECO:0007669"/>
    <property type="project" value="UniProtKB-SubCell"/>
</dbReference>
<evidence type="ECO:0000256" key="3">
    <source>
        <dbReference type="ARBA" id="ARBA00022525"/>
    </source>
</evidence>
<accession>A0A176RUX4</accession>
<dbReference type="PROSITE" id="PS51642">
    <property type="entry name" value="HEMOPEXIN_2"/>
    <property type="match status" value="4"/>
</dbReference>